<dbReference type="Proteomes" id="UP001518976">
    <property type="component" value="Unassembled WGS sequence"/>
</dbReference>
<comment type="caution">
    <text evidence="1">The sequence shown here is derived from an EMBL/GenBank/DDBJ whole genome shotgun (WGS) entry which is preliminary data.</text>
</comment>
<name>A0ABS3WQ59_9ACTN</name>
<evidence type="ECO:0000313" key="2">
    <source>
        <dbReference type="Proteomes" id="UP001518976"/>
    </source>
</evidence>
<evidence type="ECO:0000313" key="1">
    <source>
        <dbReference type="EMBL" id="MBO8185031.1"/>
    </source>
</evidence>
<reference evidence="1 2" key="1">
    <citation type="submission" date="2021-02" db="EMBL/GenBank/DDBJ databases">
        <title>Streptomyces spirodelae sp. nov., isolated from duckweed.</title>
        <authorList>
            <person name="Saimee Y."/>
            <person name="Duangmal K."/>
        </authorList>
    </citation>
    <scope>NUCLEOTIDE SEQUENCE [LARGE SCALE GENOMIC DNA]</scope>
    <source>
        <strain evidence="1 2">DW4-2</strain>
    </source>
</reference>
<organism evidence="1 2">
    <name type="scientific">Streptomyces spirodelae</name>
    <dbReference type="NCBI Taxonomy" id="2812904"/>
    <lineage>
        <taxon>Bacteria</taxon>
        <taxon>Bacillati</taxon>
        <taxon>Actinomycetota</taxon>
        <taxon>Actinomycetes</taxon>
        <taxon>Kitasatosporales</taxon>
        <taxon>Streptomycetaceae</taxon>
        <taxon>Streptomyces</taxon>
    </lineage>
</organism>
<accession>A0ABS3WQ59</accession>
<gene>
    <name evidence="1" type="ORF">JW592_06045</name>
</gene>
<keyword evidence="2" id="KW-1185">Reference proteome</keyword>
<protein>
    <submittedName>
        <fullName evidence="1">Uncharacterized protein</fullName>
    </submittedName>
</protein>
<dbReference type="EMBL" id="JAFFZN010000004">
    <property type="protein sequence ID" value="MBO8185031.1"/>
    <property type="molecule type" value="Genomic_DNA"/>
</dbReference>
<sequence length="52" mass="5808">MTVMWLTSLRLDTEKGLVVHEHWEVRVPNRVGASAAPTERSALHRIADPCVA</sequence>
<dbReference type="RefSeq" id="WP_209263852.1">
    <property type="nucleotide sequence ID" value="NZ_JAFFZN010000004.1"/>
</dbReference>
<proteinExistence type="predicted"/>